<evidence type="ECO:0000313" key="12">
    <source>
        <dbReference type="EMBL" id="MDC8012881.1"/>
    </source>
</evidence>
<dbReference type="PANTHER" id="PTHR43693">
    <property type="entry name" value="PROTEIN PHOSPHATASE CHEZ"/>
    <property type="match status" value="1"/>
</dbReference>
<dbReference type="GO" id="GO:0006935">
    <property type="term" value="P:chemotaxis"/>
    <property type="evidence" value="ECO:0007669"/>
    <property type="project" value="UniProtKB-KW"/>
</dbReference>
<dbReference type="InterPro" id="IPR050992">
    <property type="entry name" value="CheZ_family_phosphatases"/>
</dbReference>
<dbReference type="Pfam" id="PF04344">
    <property type="entry name" value="CheZ"/>
    <property type="match status" value="2"/>
</dbReference>
<evidence type="ECO:0000256" key="11">
    <source>
        <dbReference type="PIRSR" id="PIRSR002884-1"/>
    </source>
</evidence>
<dbReference type="RefSeq" id="WP_263545297.1">
    <property type="nucleotide sequence ID" value="NZ_JAOVZO020000014.1"/>
</dbReference>
<comment type="function">
    <text evidence="10">Plays an important role in bacterial chemotaxis signal transduction pathway by accelerating the dephosphorylation of phosphorylated CheY (CheY-P).</text>
</comment>
<proteinExistence type="inferred from homology"/>
<name>A0A9X4BHI1_9GAMM</name>
<evidence type="ECO:0000313" key="13">
    <source>
        <dbReference type="Proteomes" id="UP001139971"/>
    </source>
</evidence>
<comment type="similarity">
    <text evidence="2 10">Belongs to the CheZ family.</text>
</comment>
<evidence type="ECO:0000256" key="4">
    <source>
        <dbReference type="ARBA" id="ARBA00022490"/>
    </source>
</evidence>
<dbReference type="EMBL" id="JAOVZO020000014">
    <property type="protein sequence ID" value="MDC8012881.1"/>
    <property type="molecule type" value="Genomic_DNA"/>
</dbReference>
<evidence type="ECO:0000256" key="2">
    <source>
        <dbReference type="ARBA" id="ARBA00005908"/>
    </source>
</evidence>
<dbReference type="SUPFAM" id="SSF75708">
    <property type="entry name" value="Chemotaxis phosphatase CheZ"/>
    <property type="match status" value="1"/>
</dbReference>
<keyword evidence="13" id="KW-1185">Reference proteome</keyword>
<evidence type="ECO:0000256" key="1">
    <source>
        <dbReference type="ARBA" id="ARBA00004496"/>
    </source>
</evidence>
<evidence type="ECO:0000256" key="8">
    <source>
        <dbReference type="ARBA" id="ARBA00022912"/>
    </source>
</evidence>
<keyword evidence="5 10" id="KW-0145">Chemotaxis</keyword>
<dbReference type="GO" id="GO:0009288">
    <property type="term" value="C:bacterial-type flagellum"/>
    <property type="evidence" value="ECO:0007669"/>
    <property type="project" value="InterPro"/>
</dbReference>
<keyword evidence="8 10" id="KW-0904">Protein phosphatase</keyword>
<dbReference type="Proteomes" id="UP001139971">
    <property type="component" value="Unassembled WGS sequence"/>
</dbReference>
<dbReference type="Gene3D" id="1.10.287.500">
    <property type="entry name" value="Helix hairpin bin"/>
    <property type="match status" value="2"/>
</dbReference>
<keyword evidence="4 10" id="KW-0963">Cytoplasm</keyword>
<accession>A0A9X4BHI1</accession>
<keyword evidence="6 10" id="KW-0283">Flagellar rotation</keyword>
<protein>
    <recommendedName>
        <fullName evidence="3 10">Protein phosphatase CheZ</fullName>
        <ecNumber evidence="10">3.1.3.-</ecNumber>
    </recommendedName>
    <alternativeName>
        <fullName evidence="9 10">Chemotaxis protein CheZ</fullName>
    </alternativeName>
</protein>
<evidence type="ECO:0000256" key="6">
    <source>
        <dbReference type="ARBA" id="ARBA00022779"/>
    </source>
</evidence>
<keyword evidence="7 10" id="KW-0378">Hydrolase</keyword>
<evidence type="ECO:0000256" key="3">
    <source>
        <dbReference type="ARBA" id="ARBA00018484"/>
    </source>
</evidence>
<comment type="subcellular location">
    <subcellularLocation>
        <location evidence="1 10">Cytoplasm</location>
    </subcellularLocation>
</comment>
<dbReference type="GO" id="GO:0005737">
    <property type="term" value="C:cytoplasm"/>
    <property type="evidence" value="ECO:0007669"/>
    <property type="project" value="UniProtKB-SubCell"/>
</dbReference>
<evidence type="ECO:0000256" key="10">
    <source>
        <dbReference type="PIRNR" id="PIRNR002884"/>
    </source>
</evidence>
<sequence length="214" mass="23157">MNAPAPVPAAPIEDPARIVELLTRALHAVEADDAARYRECIDALAEWRTRPLYATFGRLAREIAEAMSSLPVDSRLGALAGCELPDARARLDFVTHMTEEATHRTLDLVEENRRLLDEIDAATDPAAVHAAVLALRANLSQMALAQEYQDLTGQIIRRVTEIVGRVETALADCGVTFEPAARSPVRSFGPAIKHLDAPAVSQNDADALLSDLGF</sequence>
<dbReference type="AlphaFoldDB" id="A0A9X4BHI1"/>
<gene>
    <name evidence="12" type="ORF">OD750_010025</name>
</gene>
<dbReference type="EC" id="3.1.3.-" evidence="10"/>
<evidence type="ECO:0000256" key="5">
    <source>
        <dbReference type="ARBA" id="ARBA00022500"/>
    </source>
</evidence>
<comment type="caution">
    <text evidence="12">The sequence shown here is derived from an EMBL/GenBank/DDBJ whole genome shotgun (WGS) entry which is preliminary data.</text>
</comment>
<dbReference type="GO" id="GO:0050920">
    <property type="term" value="P:regulation of chemotaxis"/>
    <property type="evidence" value="ECO:0007669"/>
    <property type="project" value="InterPro"/>
</dbReference>
<comment type="subunit">
    <text evidence="10">Homodimer.</text>
</comment>
<evidence type="ECO:0000256" key="7">
    <source>
        <dbReference type="ARBA" id="ARBA00022801"/>
    </source>
</evidence>
<dbReference type="InterPro" id="IPR007439">
    <property type="entry name" value="Chemotax_Pase_CheZ"/>
</dbReference>
<dbReference type="GO" id="GO:0004721">
    <property type="term" value="F:phosphoprotein phosphatase activity"/>
    <property type="evidence" value="ECO:0007669"/>
    <property type="project" value="UniProtKB-KW"/>
</dbReference>
<evidence type="ECO:0000256" key="9">
    <source>
        <dbReference type="ARBA" id="ARBA00029599"/>
    </source>
</evidence>
<dbReference type="GO" id="GO:0097588">
    <property type="term" value="P:archaeal or bacterial-type flagellum-dependent cell motility"/>
    <property type="evidence" value="ECO:0007669"/>
    <property type="project" value="UniProtKB-KW"/>
</dbReference>
<reference evidence="12" key="1">
    <citation type="submission" date="2023-02" db="EMBL/GenBank/DDBJ databases">
        <title>Tahibacter soli sp. nov. isolated from soil.</title>
        <authorList>
            <person name="Baek J.H."/>
            <person name="Lee J.K."/>
            <person name="Choi D.G."/>
            <person name="Jeon C.O."/>
        </authorList>
    </citation>
    <scope>NUCLEOTIDE SEQUENCE</scope>
    <source>
        <strain evidence="12">BL</strain>
    </source>
</reference>
<feature type="site" description="Enhances dephosphorylation of CheY-P" evidence="11">
    <location>
        <position position="154"/>
    </location>
</feature>
<dbReference type="PIRSF" id="PIRSF002884">
    <property type="entry name" value="CheZ"/>
    <property type="match status" value="1"/>
</dbReference>
<organism evidence="12 13">
    <name type="scientific">Tahibacter soli</name>
    <dbReference type="NCBI Taxonomy" id="2983605"/>
    <lineage>
        <taxon>Bacteria</taxon>
        <taxon>Pseudomonadati</taxon>
        <taxon>Pseudomonadota</taxon>
        <taxon>Gammaproteobacteria</taxon>
        <taxon>Lysobacterales</taxon>
        <taxon>Rhodanobacteraceae</taxon>
        <taxon>Tahibacter</taxon>
    </lineage>
</organism>
<dbReference type="PANTHER" id="PTHR43693:SF1">
    <property type="entry name" value="PROTEIN PHOSPHATASE CHEZ"/>
    <property type="match status" value="1"/>
</dbReference>